<gene>
    <name evidence="2" type="ORF">B7P43_G02173</name>
</gene>
<name>A0A2J7Q2M8_9NEOP</name>
<keyword evidence="3" id="KW-1185">Reference proteome</keyword>
<dbReference type="PANTHER" id="PTHR13958">
    <property type="entry name" value="CENTROSOME-ASSOCIATED PROTEIN 350"/>
    <property type="match status" value="1"/>
</dbReference>
<dbReference type="AlphaFoldDB" id="A0A2J7Q2M8"/>
<dbReference type="STRING" id="105785.A0A2J7Q2M8"/>
<dbReference type="GO" id="GO:0008017">
    <property type="term" value="F:microtubule binding"/>
    <property type="evidence" value="ECO:0007669"/>
    <property type="project" value="InterPro"/>
</dbReference>
<reference evidence="2 3" key="1">
    <citation type="submission" date="2017-12" db="EMBL/GenBank/DDBJ databases">
        <title>Hemimetabolous genomes reveal molecular basis of termite eusociality.</title>
        <authorList>
            <person name="Harrison M.C."/>
            <person name="Jongepier E."/>
            <person name="Robertson H.M."/>
            <person name="Arning N."/>
            <person name="Bitard-Feildel T."/>
            <person name="Chao H."/>
            <person name="Childers C.P."/>
            <person name="Dinh H."/>
            <person name="Doddapaneni H."/>
            <person name="Dugan S."/>
            <person name="Gowin J."/>
            <person name="Greiner C."/>
            <person name="Han Y."/>
            <person name="Hu H."/>
            <person name="Hughes D.S.T."/>
            <person name="Huylmans A.-K."/>
            <person name="Kemena C."/>
            <person name="Kremer L.P.M."/>
            <person name="Lee S.L."/>
            <person name="Lopez-Ezquerra A."/>
            <person name="Mallet L."/>
            <person name="Monroy-Kuhn J.M."/>
            <person name="Moser A."/>
            <person name="Murali S.C."/>
            <person name="Muzny D.M."/>
            <person name="Otani S."/>
            <person name="Piulachs M.-D."/>
            <person name="Poelchau M."/>
            <person name="Qu J."/>
            <person name="Schaub F."/>
            <person name="Wada-Katsumata A."/>
            <person name="Worley K.C."/>
            <person name="Xie Q."/>
            <person name="Ylla G."/>
            <person name="Poulsen M."/>
            <person name="Gibbs R.A."/>
            <person name="Schal C."/>
            <person name="Richards S."/>
            <person name="Belles X."/>
            <person name="Korb J."/>
            <person name="Bornberg-Bauer E."/>
        </authorList>
    </citation>
    <scope>NUCLEOTIDE SEQUENCE [LARGE SCALE GENOMIC DNA]</scope>
    <source>
        <tissue evidence="2">Whole body</tissue>
    </source>
</reference>
<organism evidence="2 3">
    <name type="scientific">Cryptotermes secundus</name>
    <dbReference type="NCBI Taxonomy" id="105785"/>
    <lineage>
        <taxon>Eukaryota</taxon>
        <taxon>Metazoa</taxon>
        <taxon>Ecdysozoa</taxon>
        <taxon>Arthropoda</taxon>
        <taxon>Hexapoda</taxon>
        <taxon>Insecta</taxon>
        <taxon>Pterygota</taxon>
        <taxon>Neoptera</taxon>
        <taxon>Polyneoptera</taxon>
        <taxon>Dictyoptera</taxon>
        <taxon>Blattodea</taxon>
        <taxon>Blattoidea</taxon>
        <taxon>Termitoidae</taxon>
        <taxon>Kalotermitidae</taxon>
        <taxon>Cryptotermitinae</taxon>
        <taxon>Cryptotermes</taxon>
    </lineage>
</organism>
<evidence type="ECO:0000313" key="3">
    <source>
        <dbReference type="Proteomes" id="UP000235965"/>
    </source>
</evidence>
<evidence type="ECO:0000259" key="1">
    <source>
        <dbReference type="Pfam" id="PF14309"/>
    </source>
</evidence>
<dbReference type="Proteomes" id="UP000235965">
    <property type="component" value="Unassembled WGS sequence"/>
</dbReference>
<feature type="domain" description="DUF4378" evidence="1">
    <location>
        <begin position="171"/>
        <end position="300"/>
    </location>
</feature>
<comment type="caution">
    <text evidence="2">The sequence shown here is derived from an EMBL/GenBank/DDBJ whole genome shotgun (WGS) entry which is preliminary data.</text>
</comment>
<dbReference type="GO" id="GO:0005813">
    <property type="term" value="C:centrosome"/>
    <property type="evidence" value="ECO:0007669"/>
    <property type="project" value="InterPro"/>
</dbReference>
<dbReference type="GO" id="GO:0034453">
    <property type="term" value="P:microtubule anchoring"/>
    <property type="evidence" value="ECO:0007669"/>
    <property type="project" value="InterPro"/>
</dbReference>
<dbReference type="EMBL" id="NEVH01019369">
    <property type="protein sequence ID" value="PNF22823.1"/>
    <property type="molecule type" value="Genomic_DNA"/>
</dbReference>
<accession>A0A2J7Q2M8</accession>
<dbReference type="InterPro" id="IPR025486">
    <property type="entry name" value="DUF4378"/>
</dbReference>
<proteinExistence type="predicted"/>
<dbReference type="PANTHER" id="PTHR13958:SF3">
    <property type="entry name" value="CAP-GLY DOMAIN-CONTAINING PROTEIN-RELATED"/>
    <property type="match status" value="1"/>
</dbReference>
<sequence length="322" mass="37440">MGRCAWFRCCKRDVELGLSSAEPEGSDNEGFSQEWFDENCGFIYPRQEAEALPLQQLRIEQEIQELEEAQEPLPFNCHEIPNKASPPYFPPRQTSRSLLAPIPSVSHILLGKQDFTKESLFIPSTAEELTSLTLNMISYLYKVLTFSGDIEHTEVLPVCYDRNSVPTCDVQRSSRRIFKILVFDLVKDMVKEAYGWTRETPSAPWEWPAFSHKRSKPLPRSKEMLQDVILKQVLVLFGFVPEAYKEKLVIRWSCKERDYIDKILIKECHEEESAWTNYDEDEVTVKNEITLGILDSLLYETVQIILHARKTKYKKSYELTLT</sequence>
<dbReference type="Pfam" id="PF14309">
    <property type="entry name" value="DUF4378"/>
    <property type="match status" value="1"/>
</dbReference>
<dbReference type="InterPro" id="IPR028750">
    <property type="entry name" value="CEP350/CC187"/>
</dbReference>
<protein>
    <recommendedName>
        <fullName evidence="1">DUF4378 domain-containing protein</fullName>
    </recommendedName>
</protein>
<dbReference type="InParanoid" id="A0A2J7Q2M8"/>
<evidence type="ECO:0000313" key="2">
    <source>
        <dbReference type="EMBL" id="PNF22823.1"/>
    </source>
</evidence>
<dbReference type="OrthoDB" id="306254at2759"/>